<keyword evidence="1" id="KW-0238">DNA-binding</keyword>
<dbReference type="KEGG" id="nsl:BOX37_28970"/>
<protein>
    <submittedName>
        <fullName evidence="3">Transcriptional regulator</fullName>
    </submittedName>
</protein>
<dbReference type="InterPro" id="IPR029016">
    <property type="entry name" value="GAF-like_dom_sf"/>
</dbReference>
<dbReference type="GO" id="GO:0006355">
    <property type="term" value="P:regulation of DNA-templated transcription"/>
    <property type="evidence" value="ECO:0007669"/>
    <property type="project" value="InterPro"/>
</dbReference>
<dbReference type="SMART" id="SM00862">
    <property type="entry name" value="Trans_reg_C"/>
    <property type="match status" value="1"/>
</dbReference>
<dbReference type="RefSeq" id="WP_071930468.1">
    <property type="nucleotide sequence ID" value="NZ_CP018082.1"/>
</dbReference>
<evidence type="ECO:0000313" key="3">
    <source>
        <dbReference type="EMBL" id="APE37298.1"/>
    </source>
</evidence>
<name>A0A1J0VZ57_9NOCA</name>
<dbReference type="GO" id="GO:0000160">
    <property type="term" value="P:phosphorelay signal transduction system"/>
    <property type="evidence" value="ECO:0007669"/>
    <property type="project" value="InterPro"/>
</dbReference>
<dbReference type="OrthoDB" id="3928741at2"/>
<evidence type="ECO:0000313" key="4">
    <source>
        <dbReference type="Proteomes" id="UP000183810"/>
    </source>
</evidence>
<sequence length="454" mass="48238">MVSNLAGGRPPRQAAEAGAQLGALEAYAAQAHGFLSAGGEQLTQLAGLLRPLVLESWLRSVRGGVDPMDVLDGRGLRGADLARYRDAHPIAALMPLIDKLLVQDAAHAGLIVTVADQFGRVLSVHGHPDQVAAVAEIGVREGDDLSERRVGTNAVGLVVRTGRATWIHGPEHFLHRMHQITGAAAPVHEPDGRLIGVLMIAGGMRVAKPEILALVKAAATAAEMDLVLRAMRAGRGDVTAVPTHQPEPERALLGLEVLGLGQPQLSTAGERVPLSQRHAEILLLLTEHPEGLGADHLALLLDDTDLDNGTIRAAMSRLRSVIGASVVGSRPYRLRVHVATDVEALRAALDSGDIETALRFYAGPVLPRSSAPGICDIRDELRVRLRTAVLASGDPGVLRRWTAGADGRDDAAAWAAYRATVDRDSPLYAQIEAKIRVLDRRLGADATQMQRFGS</sequence>
<gene>
    <name evidence="3" type="ORF">BOX37_28970</name>
</gene>
<proteinExistence type="predicted"/>
<reference evidence="3" key="1">
    <citation type="submission" date="2016-11" db="EMBL/GenBank/DDBJ databases">
        <authorList>
            <person name="Jaros S."/>
            <person name="Januszkiewicz K."/>
            <person name="Wedrychowicz H."/>
        </authorList>
    </citation>
    <scope>NUCLEOTIDE SEQUENCE [LARGE SCALE GENOMIC DNA]</scope>
    <source>
        <strain evidence="3">Y48</strain>
    </source>
</reference>
<organism evidence="3 4">
    <name type="scientific">Nocardia mangyaensis</name>
    <dbReference type="NCBI Taxonomy" id="2213200"/>
    <lineage>
        <taxon>Bacteria</taxon>
        <taxon>Bacillati</taxon>
        <taxon>Actinomycetota</taxon>
        <taxon>Actinomycetes</taxon>
        <taxon>Mycobacteriales</taxon>
        <taxon>Nocardiaceae</taxon>
        <taxon>Nocardia</taxon>
    </lineage>
</organism>
<dbReference type="GO" id="GO:0003677">
    <property type="term" value="F:DNA binding"/>
    <property type="evidence" value="ECO:0007669"/>
    <property type="project" value="UniProtKB-KW"/>
</dbReference>
<dbReference type="InterPro" id="IPR003018">
    <property type="entry name" value="GAF"/>
</dbReference>
<dbReference type="Proteomes" id="UP000183810">
    <property type="component" value="Chromosome"/>
</dbReference>
<evidence type="ECO:0000259" key="2">
    <source>
        <dbReference type="SMART" id="SM00862"/>
    </source>
</evidence>
<accession>A0A1J0VZ57</accession>
<evidence type="ECO:0000256" key="1">
    <source>
        <dbReference type="ARBA" id="ARBA00023125"/>
    </source>
</evidence>
<dbReference type="AlphaFoldDB" id="A0A1J0VZ57"/>
<dbReference type="Gene3D" id="3.30.450.40">
    <property type="match status" value="1"/>
</dbReference>
<feature type="domain" description="OmpR/PhoB-type" evidence="2">
    <location>
        <begin position="269"/>
        <end position="334"/>
    </location>
</feature>
<dbReference type="InterPro" id="IPR001867">
    <property type="entry name" value="OmpR/PhoB-type_DNA-bd"/>
</dbReference>
<dbReference type="Pfam" id="PF01590">
    <property type="entry name" value="GAF"/>
    <property type="match status" value="1"/>
</dbReference>
<keyword evidence="4" id="KW-1185">Reference proteome</keyword>
<dbReference type="EMBL" id="CP018082">
    <property type="protein sequence ID" value="APE37298.1"/>
    <property type="molecule type" value="Genomic_DNA"/>
</dbReference>